<proteinExistence type="predicted"/>
<protein>
    <submittedName>
        <fullName evidence="1">Uncharacterized protein</fullName>
    </submittedName>
</protein>
<organism evidence="1 2">
    <name type="scientific">Mangrovivirga cuniculi</name>
    <dbReference type="NCBI Taxonomy" id="2715131"/>
    <lineage>
        <taxon>Bacteria</taxon>
        <taxon>Pseudomonadati</taxon>
        <taxon>Bacteroidota</taxon>
        <taxon>Cytophagia</taxon>
        <taxon>Cytophagales</taxon>
        <taxon>Mangrovivirgaceae</taxon>
        <taxon>Mangrovivirga</taxon>
    </lineage>
</organism>
<dbReference type="Proteomes" id="UP000298616">
    <property type="component" value="Chromosome"/>
</dbReference>
<dbReference type="AlphaFoldDB" id="A0A4D7JQR4"/>
<sequence length="16" mass="1784">MESVTKLNLSNFNSCP</sequence>
<reference evidence="1 2" key="1">
    <citation type="submission" date="2018-04" db="EMBL/GenBank/DDBJ databases">
        <title>Complete genome uncultured novel isolate.</title>
        <authorList>
            <person name="Merlino G."/>
        </authorList>
    </citation>
    <scope>NUCLEOTIDE SEQUENCE [LARGE SCALE GENOMIC DNA]</scope>
    <source>
        <strain evidence="2">R1DC9</strain>
    </source>
</reference>
<accession>A0A4D7JQR4</accession>
<dbReference type="EMBL" id="CP028923">
    <property type="protein sequence ID" value="QCK16997.1"/>
    <property type="molecule type" value="Genomic_DNA"/>
</dbReference>
<dbReference type="KEGG" id="fpf:DCC35_03560"/>
<evidence type="ECO:0000313" key="1">
    <source>
        <dbReference type="EMBL" id="QCK16997.1"/>
    </source>
</evidence>
<evidence type="ECO:0000313" key="2">
    <source>
        <dbReference type="Proteomes" id="UP000298616"/>
    </source>
</evidence>
<keyword evidence="2" id="KW-1185">Reference proteome</keyword>
<name>A0A4D7JQR4_9BACT</name>
<gene>
    <name evidence="1" type="ORF">DCC35_03560</name>
</gene>